<protein>
    <submittedName>
        <fullName evidence="1">DUF2100 domain-containing protein</fullName>
    </submittedName>
</protein>
<accession>A0A2H4VBX2</accession>
<reference evidence="1 2" key="1">
    <citation type="submission" date="2016-10" db="EMBL/GenBank/DDBJ databases">
        <title>Comparative genomics between deep and shallow subseafloor isolates.</title>
        <authorList>
            <person name="Ishii S."/>
            <person name="Miller J.R."/>
            <person name="Sutton G."/>
            <person name="Suzuki S."/>
            <person name="Methe B."/>
            <person name="Inagaki F."/>
            <person name="Imachi H."/>
        </authorList>
    </citation>
    <scope>NUCLEOTIDE SEQUENCE [LARGE SCALE GENOMIC DNA]</scope>
    <source>
        <strain evidence="1 2">MO-MB1</strain>
    </source>
</reference>
<dbReference type="RefSeq" id="WP_100905562.1">
    <property type="nucleotide sequence ID" value="NZ_CP017766.1"/>
</dbReference>
<dbReference type="Proteomes" id="UP000232806">
    <property type="component" value="Chromosome"/>
</dbReference>
<dbReference type="GeneID" id="35123006"/>
<dbReference type="Pfam" id="PF09873">
    <property type="entry name" value="SepCysE"/>
    <property type="match status" value="1"/>
</dbReference>
<dbReference type="OrthoDB" id="69345at2157"/>
<evidence type="ECO:0000313" key="2">
    <source>
        <dbReference type="Proteomes" id="UP000232806"/>
    </source>
</evidence>
<dbReference type="InterPro" id="IPR016736">
    <property type="entry name" value="MJ1481-like"/>
</dbReference>
<organism evidence="1 2">
    <name type="scientific">Methanobacterium subterraneum</name>
    <dbReference type="NCBI Taxonomy" id="59277"/>
    <lineage>
        <taxon>Archaea</taxon>
        <taxon>Methanobacteriati</taxon>
        <taxon>Methanobacteriota</taxon>
        <taxon>Methanomada group</taxon>
        <taxon>Methanobacteria</taxon>
        <taxon>Methanobacteriales</taxon>
        <taxon>Methanobacteriaceae</taxon>
        <taxon>Methanobacterium</taxon>
    </lineage>
</organism>
<dbReference type="EMBL" id="CP017766">
    <property type="protein sequence ID" value="AUB55583.1"/>
    <property type="molecule type" value="Genomic_DNA"/>
</dbReference>
<sequence>MDKIRFKQAQSLLLESGKSKKGTEKLKNPREGTLDPVAYAEIINQVIGTEEFVYSSRPTHKLLPEDAKEFCSNLIDIRNKIDDILAEFGVLEKKNIEEEVKRLSEKFIILTSKGNFKKIITRWGVEAQRIVVAGVPLETEDMRVLNPKIPETALEPVKKKISHVKNDIIRKMDQFDTQEMLVVVENDKSGEIMAKRAENLYGARVMIRDNLKNTSILEFRKALEKEYNP</sequence>
<dbReference type="AlphaFoldDB" id="A0A2H4VBX2"/>
<evidence type="ECO:0000313" key="1">
    <source>
        <dbReference type="EMBL" id="AUB55583.1"/>
    </source>
</evidence>
<name>A0A2H4VBX2_9EURY</name>
<proteinExistence type="predicted"/>
<gene>
    <name evidence="1" type="ORF">BK007_05895</name>
</gene>